<proteinExistence type="predicted"/>
<dbReference type="PANTHER" id="PTHR48228">
    <property type="entry name" value="SUCCINYL-COA--D-CITRAMALATE COA-TRANSFERASE"/>
    <property type="match status" value="1"/>
</dbReference>
<reference evidence="1 2" key="1">
    <citation type="submission" date="2023-06" db="EMBL/GenBank/DDBJ databases">
        <title>Pelomonas sp. PFR6 16S ribosomal RNA gene Genome sequencing and assembly.</title>
        <authorList>
            <person name="Woo H."/>
        </authorList>
    </citation>
    <scope>NUCLEOTIDE SEQUENCE [LARGE SCALE GENOMIC DNA]</scope>
    <source>
        <strain evidence="1 2">PFR6</strain>
    </source>
</reference>
<dbReference type="RefSeq" id="WP_290361448.1">
    <property type="nucleotide sequence ID" value="NZ_JAUHHC010000007.1"/>
</dbReference>
<gene>
    <name evidence="1" type="ORF">QWJ38_22875</name>
</gene>
<dbReference type="PANTHER" id="PTHR48228:SF5">
    <property type="entry name" value="ALPHA-METHYLACYL-COA RACEMASE"/>
    <property type="match status" value="1"/>
</dbReference>
<dbReference type="InterPro" id="IPR023606">
    <property type="entry name" value="CoA-Trfase_III_dom_1_sf"/>
</dbReference>
<dbReference type="Gene3D" id="3.30.1540.10">
    <property type="entry name" value="formyl-coa transferase, domain 3"/>
    <property type="match status" value="1"/>
</dbReference>
<comment type="caution">
    <text evidence="1">The sequence shown here is derived from an EMBL/GenBank/DDBJ whole genome shotgun (WGS) entry which is preliminary data.</text>
</comment>
<dbReference type="InterPro" id="IPR050509">
    <property type="entry name" value="CoA-transferase_III"/>
</dbReference>
<evidence type="ECO:0000313" key="2">
    <source>
        <dbReference type="Proteomes" id="UP001228044"/>
    </source>
</evidence>
<keyword evidence="2" id="KW-1185">Reference proteome</keyword>
<dbReference type="SUPFAM" id="SSF89796">
    <property type="entry name" value="CoA-transferase family III (CaiB/BaiF)"/>
    <property type="match status" value="1"/>
</dbReference>
<organism evidence="1 2">
    <name type="scientific">Roseateles violae</name>
    <dbReference type="NCBI Taxonomy" id="3058042"/>
    <lineage>
        <taxon>Bacteria</taxon>
        <taxon>Pseudomonadati</taxon>
        <taxon>Pseudomonadota</taxon>
        <taxon>Betaproteobacteria</taxon>
        <taxon>Burkholderiales</taxon>
        <taxon>Sphaerotilaceae</taxon>
        <taxon>Roseateles</taxon>
    </lineage>
</organism>
<evidence type="ECO:0000313" key="1">
    <source>
        <dbReference type="EMBL" id="MDN3923140.1"/>
    </source>
</evidence>
<dbReference type="Proteomes" id="UP001228044">
    <property type="component" value="Unassembled WGS sequence"/>
</dbReference>
<dbReference type="InterPro" id="IPR003673">
    <property type="entry name" value="CoA-Trfase_fam_III"/>
</dbReference>
<protein>
    <submittedName>
        <fullName evidence="1">CaiB/BaiF CoA-transferase family protein</fullName>
    </submittedName>
</protein>
<dbReference type="InterPro" id="IPR044855">
    <property type="entry name" value="CoA-Trfase_III_dom3_sf"/>
</dbReference>
<dbReference type="EMBL" id="JAUHHC010000007">
    <property type="protein sequence ID" value="MDN3923140.1"/>
    <property type="molecule type" value="Genomic_DNA"/>
</dbReference>
<sequence length="376" mass="39843">MSEGPLGGLRVIEMAGIGPGPFVGMLLADMGAEVIVVERPAALRSLGAGEAMNRGKRSICLDLKHPLGLQAVKKLIAGADALIEGYRPGVMERLGLGPADCEAGNPRLVYGRVTGWGQTGPLAQAAGHDINYVALTGALSIATREGVAPSLPATLLGDMAGGAMFAAFGIVCALLEARASGRGQVVDAAMVDGVGALTALVHSLRASGFWREQPAQNFFLHSSPFYDSFKCADGRYVTLGAIEPQFYRELLQRLELHDLDPAQQYDARQWPALRERVAARIRTKTRAEWTALLEGSDVCFAPVLSLDEAARHPHNQARGNFVEVDGHWQPAAAPRFSRSAIRAPQRGPAPGADGRTLLGELGFDAQQIAALLPSEG</sequence>
<accession>A0ABT8E019</accession>
<dbReference type="Gene3D" id="3.40.50.10540">
    <property type="entry name" value="Crotonobetainyl-coa:carnitine coa-transferase, domain 1"/>
    <property type="match status" value="1"/>
</dbReference>
<name>A0ABT8E019_9BURK</name>
<dbReference type="Pfam" id="PF02515">
    <property type="entry name" value="CoA_transf_3"/>
    <property type="match status" value="1"/>
</dbReference>